<sequence length="1126" mass="121379">MSTAITSSKSFAWLNTTQFLGALNDNILKLLIIFFLIGSHGRTHAGAVTATVGAAFVLPFLLFSAPAGCLADRMAKAKLIVNVKLVEVLVTLLAVGAFALRLEQGLYLVVFLMAAHSAFFAPAKYSILPELVEKEELSRVNGTMESCTFMAIIVGTGLASGLAQLVDGRFWLAALFCLVIAVAGFGSARLIGKSERCDAHHPVALFPTEILRTIRGVSRDRHLMLAIIGLAWFMFIGAFAQLNLIGYGMERLGLPEAHSGYLFLAAALGIGLGSLLAAKLSGRDVEFGIVPLGAAGLTVSPWLLHALPASLPVSLAVIVCFGISAGVFSLPLQTFIQLRADASMRGEVLAASSFINWIGILLASGLTWLFSGPLGLSAAQGFSIIGALTLVLTILSFRILPDFLVRFIALVTMRIFYRLRIIGQDNLPVEGPALLIPNHVTWADALLLTATCQRRIRFVMERSIYNTPVLRGLFKLMGVIPVSSTDGRREMLEFIKRARAALDEGYMVCIFAEGALTRNGMLGEFRGGFERIVKDSGHPIIPVYIGGAWGSILSYAHGKLLSRLPALSPYPVTILFGTPMPATSLAVEVRQKVAELSCDYFASRKEQRRPLPEYFIRTARQHWNRRAVADTSGKNLSYGRTLVGAVALSGKLERLIGPEEHVGLLLPASAGGVLANLALSMLGRVTVNLNFTASEASFRSAVDQCGIRTVITSRAFLEKVPALPRLEGMICLEDIAPTVSPLDKFLALFKARLYPAPLLCRGNGFHADKSATVIFSSGSTGEPKGVMLSHHNIMSNIEALRMVFRVDLNDNICSALPFFHSLGFTATLWFPLTSGFSAAYHPNPLDGEKIAQVVREHNSTLLLATPTFLLSYLRRAKREDFASLRLVITGAEKLKSKVADTFEEKFGVRPMEGYGATELSPVISLSLPDVEIDGVRQQGAKEGSVGHPIPGVAIRIVDPESRAVLNPGKTGMIEVKGPNVMVGYLGKAEQTAAAVRDGWYATGDLGIMDDDGFIRITDRITRFSKIGGEMVPHGAVEDELHGRLGQSGVLAVTAVPDEKKGERLVVIYTRGATDAATLSRLLSESELPNLWKPARDGFVEVENLPILGTGKLDLKGLKELALAATN</sequence>
<dbReference type="InterPro" id="IPR050237">
    <property type="entry name" value="ATP-dep_AMP-bd_enzyme"/>
</dbReference>
<evidence type="ECO:0000313" key="7">
    <source>
        <dbReference type="Proteomes" id="UP000683559"/>
    </source>
</evidence>
<reference evidence="6 7" key="1">
    <citation type="submission" date="2021-06" db="EMBL/GenBank/DDBJ databases">
        <title>Gemonas diversity in paddy soil.</title>
        <authorList>
            <person name="Liu G."/>
        </authorList>
    </citation>
    <scope>NUCLEOTIDE SEQUENCE [LARGE SCALE GENOMIC DNA]</scope>
    <source>
        <strain evidence="6 7">RG2</strain>
    </source>
</reference>
<feature type="transmembrane region" description="Helical" evidence="4">
    <location>
        <begin position="43"/>
        <end position="67"/>
    </location>
</feature>
<feature type="transmembrane region" description="Helical" evidence="4">
    <location>
        <begin position="403"/>
        <end position="419"/>
    </location>
</feature>
<feature type="transmembrane region" description="Helical" evidence="4">
    <location>
        <begin position="376"/>
        <end position="396"/>
    </location>
</feature>
<name>A0ABX8LDE5_9BACT</name>
<dbReference type="CDD" id="cd07989">
    <property type="entry name" value="LPLAT_AGPAT-like"/>
    <property type="match status" value="1"/>
</dbReference>
<dbReference type="PANTHER" id="PTHR43767">
    <property type="entry name" value="LONG-CHAIN-FATTY-ACID--COA LIGASE"/>
    <property type="match status" value="1"/>
</dbReference>
<feature type="transmembrane region" description="Helical" evidence="4">
    <location>
        <begin position="285"/>
        <end position="307"/>
    </location>
</feature>
<feature type="transmembrane region" description="Helical" evidence="4">
    <location>
        <begin position="171"/>
        <end position="191"/>
    </location>
</feature>
<keyword evidence="7" id="KW-1185">Reference proteome</keyword>
<evidence type="ECO:0000313" key="6">
    <source>
        <dbReference type="EMBL" id="QXE89728.1"/>
    </source>
</evidence>
<dbReference type="PROSITE" id="PS50850">
    <property type="entry name" value="MFS"/>
    <property type="match status" value="1"/>
</dbReference>
<evidence type="ECO:0000256" key="2">
    <source>
        <dbReference type="ARBA" id="ARBA00022989"/>
    </source>
</evidence>
<dbReference type="InterPro" id="IPR002123">
    <property type="entry name" value="Plipid/glycerol_acylTrfase"/>
</dbReference>
<feature type="transmembrane region" description="Helical" evidence="4">
    <location>
        <begin position="260"/>
        <end position="278"/>
    </location>
</feature>
<dbReference type="Pfam" id="PF07690">
    <property type="entry name" value="MFS_1"/>
    <property type="match status" value="1"/>
</dbReference>
<proteinExistence type="predicted"/>
<feature type="transmembrane region" description="Helical" evidence="4">
    <location>
        <begin position="79"/>
        <end position="100"/>
    </location>
</feature>
<feature type="transmembrane region" description="Helical" evidence="4">
    <location>
        <begin position="12"/>
        <end position="37"/>
    </location>
</feature>
<dbReference type="PROSITE" id="PS00455">
    <property type="entry name" value="AMP_BINDING"/>
    <property type="match status" value="1"/>
</dbReference>
<feature type="transmembrane region" description="Helical" evidence="4">
    <location>
        <begin position="348"/>
        <end position="370"/>
    </location>
</feature>
<dbReference type="PANTHER" id="PTHR43767:SF1">
    <property type="entry name" value="NONRIBOSOMAL PEPTIDE SYNTHASE PES1 (EUROFUNG)-RELATED"/>
    <property type="match status" value="1"/>
</dbReference>
<organism evidence="6 7">
    <name type="scientific">Geomonas subterranea</name>
    <dbReference type="NCBI Taxonomy" id="2847989"/>
    <lineage>
        <taxon>Bacteria</taxon>
        <taxon>Pseudomonadati</taxon>
        <taxon>Thermodesulfobacteriota</taxon>
        <taxon>Desulfuromonadia</taxon>
        <taxon>Geobacterales</taxon>
        <taxon>Geobacteraceae</taxon>
        <taxon>Geomonas</taxon>
    </lineage>
</organism>
<dbReference type="NCBIfam" id="NF006386">
    <property type="entry name" value="PRK08633.1"/>
    <property type="match status" value="1"/>
</dbReference>
<keyword evidence="2 4" id="KW-1133">Transmembrane helix</keyword>
<evidence type="ECO:0000256" key="1">
    <source>
        <dbReference type="ARBA" id="ARBA00022692"/>
    </source>
</evidence>
<dbReference type="InterPro" id="IPR020845">
    <property type="entry name" value="AMP-binding_CS"/>
</dbReference>
<dbReference type="Proteomes" id="UP000683559">
    <property type="component" value="Chromosome"/>
</dbReference>
<dbReference type="InterPro" id="IPR000873">
    <property type="entry name" value="AMP-dep_synth/lig_dom"/>
</dbReference>
<dbReference type="CDD" id="cd06173">
    <property type="entry name" value="MFS_MefA_like"/>
    <property type="match status" value="1"/>
</dbReference>
<dbReference type="InterPro" id="IPR020846">
    <property type="entry name" value="MFS_dom"/>
</dbReference>
<dbReference type="Pfam" id="PF01553">
    <property type="entry name" value="Acyltransferase"/>
    <property type="match status" value="1"/>
</dbReference>
<dbReference type="RefSeq" id="WP_217286400.1">
    <property type="nucleotide sequence ID" value="NZ_CP077683.1"/>
</dbReference>
<feature type="transmembrane region" description="Helical" evidence="4">
    <location>
        <begin position="147"/>
        <end position="165"/>
    </location>
</feature>
<keyword evidence="1 4" id="KW-0812">Transmembrane</keyword>
<protein>
    <submittedName>
        <fullName evidence="6">Acyl-[ACP]--phospholipid O-acyltransferase</fullName>
    </submittedName>
</protein>
<feature type="transmembrane region" description="Helical" evidence="4">
    <location>
        <begin position="313"/>
        <end position="336"/>
    </location>
</feature>
<feature type="transmembrane region" description="Helical" evidence="4">
    <location>
        <begin position="106"/>
        <end position="127"/>
    </location>
</feature>
<dbReference type="Pfam" id="PF00501">
    <property type="entry name" value="AMP-binding"/>
    <property type="match status" value="1"/>
</dbReference>
<dbReference type="SMART" id="SM00563">
    <property type="entry name" value="PlsC"/>
    <property type="match status" value="1"/>
</dbReference>
<gene>
    <name evidence="6" type="ORF">KP001_14980</name>
</gene>
<evidence type="ECO:0000256" key="4">
    <source>
        <dbReference type="SAM" id="Phobius"/>
    </source>
</evidence>
<feature type="transmembrane region" description="Helical" evidence="4">
    <location>
        <begin position="222"/>
        <end position="240"/>
    </location>
</feature>
<accession>A0ABX8LDE5</accession>
<dbReference type="EMBL" id="CP077683">
    <property type="protein sequence ID" value="QXE89728.1"/>
    <property type="molecule type" value="Genomic_DNA"/>
</dbReference>
<feature type="domain" description="Major facilitator superfamily (MFS) profile" evidence="5">
    <location>
        <begin position="10"/>
        <end position="404"/>
    </location>
</feature>
<dbReference type="InterPro" id="IPR011701">
    <property type="entry name" value="MFS"/>
</dbReference>
<evidence type="ECO:0000259" key="5">
    <source>
        <dbReference type="PROSITE" id="PS50850"/>
    </source>
</evidence>
<keyword evidence="3 4" id="KW-0472">Membrane</keyword>
<evidence type="ECO:0000256" key="3">
    <source>
        <dbReference type="ARBA" id="ARBA00023136"/>
    </source>
</evidence>